<feature type="domain" description="Dynein heavy chain tail" evidence="1">
    <location>
        <begin position="333"/>
        <end position="523"/>
    </location>
</feature>
<dbReference type="Pfam" id="PF08385">
    <property type="entry name" value="DHC_N1"/>
    <property type="match status" value="2"/>
</dbReference>
<dbReference type="OMA" id="MGIEQIF"/>
<dbReference type="Proteomes" id="UP000472262">
    <property type="component" value="Unassembled WGS sequence"/>
</dbReference>
<dbReference type="InterPro" id="IPR026983">
    <property type="entry name" value="DHC"/>
</dbReference>
<dbReference type="InterPro" id="IPR013594">
    <property type="entry name" value="Dynein_heavy_tail"/>
</dbReference>
<dbReference type="GO" id="GO:0005858">
    <property type="term" value="C:axonemal dynein complex"/>
    <property type="evidence" value="ECO:0007669"/>
    <property type="project" value="TreeGrafter"/>
</dbReference>
<dbReference type="PANTHER" id="PTHR46532:SF11">
    <property type="entry name" value="DYNEIN AXONEMAL HEAVY CHAIN 12"/>
    <property type="match status" value="1"/>
</dbReference>
<dbReference type="Ensembl" id="ENSSGRT00000028640.1">
    <property type="protein sequence ID" value="ENSSGRP00000026588.1"/>
    <property type="gene ID" value="ENSSGRG00000015345.1"/>
</dbReference>
<dbReference type="GO" id="GO:0051959">
    <property type="term" value="F:dynein light intermediate chain binding"/>
    <property type="evidence" value="ECO:0007669"/>
    <property type="project" value="InterPro"/>
</dbReference>
<dbReference type="PANTHER" id="PTHR46532">
    <property type="entry name" value="MALE FERTILITY FACTOR KL5"/>
    <property type="match status" value="1"/>
</dbReference>
<dbReference type="AlphaFoldDB" id="A0A672LRZ4"/>
<protein>
    <recommendedName>
        <fullName evidence="1">Dynein heavy chain tail domain-containing protein</fullName>
    </recommendedName>
</protein>
<dbReference type="InParanoid" id="A0A672LRZ4"/>
<reference evidence="2" key="1">
    <citation type="submission" date="2025-08" db="UniProtKB">
        <authorList>
            <consortium name="Ensembl"/>
        </authorList>
    </citation>
    <scope>IDENTIFICATION</scope>
</reference>
<feature type="domain" description="Dynein heavy chain tail" evidence="1">
    <location>
        <begin position="163"/>
        <end position="319"/>
    </location>
</feature>
<evidence type="ECO:0000259" key="1">
    <source>
        <dbReference type="Pfam" id="PF08385"/>
    </source>
</evidence>
<organism evidence="2 3">
    <name type="scientific">Sinocyclocheilus grahami</name>
    <name type="common">Dianchi golden-line fish</name>
    <name type="synonym">Barbus grahami</name>
    <dbReference type="NCBI Taxonomy" id="75366"/>
    <lineage>
        <taxon>Eukaryota</taxon>
        <taxon>Metazoa</taxon>
        <taxon>Chordata</taxon>
        <taxon>Craniata</taxon>
        <taxon>Vertebrata</taxon>
        <taxon>Euteleostomi</taxon>
        <taxon>Actinopterygii</taxon>
        <taxon>Neopterygii</taxon>
        <taxon>Teleostei</taxon>
        <taxon>Ostariophysi</taxon>
        <taxon>Cypriniformes</taxon>
        <taxon>Cyprinidae</taxon>
        <taxon>Cyprininae</taxon>
        <taxon>Sinocyclocheilus</taxon>
    </lineage>
</organism>
<proteinExistence type="predicted"/>
<reference evidence="2" key="2">
    <citation type="submission" date="2025-09" db="UniProtKB">
        <authorList>
            <consortium name="Ensembl"/>
        </authorList>
    </citation>
    <scope>IDENTIFICATION</scope>
</reference>
<evidence type="ECO:0000313" key="2">
    <source>
        <dbReference type="Ensembl" id="ENSSGRP00000026588.1"/>
    </source>
</evidence>
<accession>A0A672LRZ4</accession>
<evidence type="ECO:0000313" key="3">
    <source>
        <dbReference type="Proteomes" id="UP000472262"/>
    </source>
</evidence>
<dbReference type="GO" id="GO:0007018">
    <property type="term" value="P:microtubule-based movement"/>
    <property type="evidence" value="ECO:0007669"/>
    <property type="project" value="InterPro"/>
</dbReference>
<sequence length="531" mass="61333">MSEEEETAFSEDPRVQYLGEILCRVLKLKTDAWGKFVNVEKNKMLFTRFFEARVRLLFFSVTASNAPTVSPEVSEQNGLVFTYIGLLNACKNHRPPQVCLPLLLNKKNHQMWPNIISQDLTQRIENLQSKVTVVRGQYNGKTVLPVPQGCNELIKNSRNRAMIHAIESMVISWMHMIHKVLRADSADLIVTGLNPGPKAELDYWRSRKTNIQSIHEQLQNPCVQKMMRILEIIDSSYFPSFKALTEAEARAIDLHLQPLRSLLSQLEEDEFSSFHTLIPPVFHLIFLVWTHCSFYRSPARIVALLQELCNLFIGQVCDNLLIYVAALASHYCTPKCWDFPSALVFTRFDGFLARVLQLKFQRLEKLVFGGLRGRVYTEQVSRIYAEFLQLCKAIKDQENNPLDLTSLDFEKDFSSFQERVADFDRQLSSILCLAFQDCSGLESVFKVSNSGETDLVQMNRKKHTVPLIQLFADELDRCKLLFDSHLEQRNKLHLSKNMPAMTGCLKWAKMLRDRIQIPWNNFQFVLDINYP</sequence>
<dbReference type="GO" id="GO:0045505">
    <property type="term" value="F:dynein intermediate chain binding"/>
    <property type="evidence" value="ECO:0007669"/>
    <property type="project" value="InterPro"/>
</dbReference>
<name>A0A672LRZ4_SINGR</name>
<keyword evidence="3" id="KW-1185">Reference proteome</keyword>